<protein>
    <submittedName>
        <fullName evidence="1">Dihydrofolate reductase</fullName>
    </submittedName>
</protein>
<sequence>MYFKKNLVLHVTVFHNSTGDRLYDANGLKSCIADPRYADKKRNLILHNVRTSNVALLYGHVEIVANLKMLESAKCLYPTLQIYAVGASKRSCDDTFVYIKKNSLKEFFTYNSNDYETVHVLGGLTLVKSVLLHYSHLVREVYVTDFYSGYDHHHPSDLLDRRLHLLLSECETKEFIFNNDVVLPRFSYTRYLCTKNNNQFFKHNVPFKTALVAALYSSPPSPHHHRHYHHDAIPLRCTLRFELTMEKYMGNKYMTTVPSLGLFDPLHENAREVEDYLNNRTVRNAYLLGIDKLFDPLAVKLSAQLKGRDTAPLLHICDDGDETTIIFYIHFIKNGDVSVQIISDNVTLNTISLHVYGALKLFLNAVLRHSLHYKRLVLDFVSLSRVVNTSDRVFADRVLNGCEKHVVYDLSEEQLTYTMVDNVSHFSSSSAAATAASSSR</sequence>
<proteinExistence type="predicted"/>
<name>A0A6G9HE98_9VIRU</name>
<gene>
    <name evidence="1" type="primary">ORF50</name>
</gene>
<accession>A0A6G9HE98</accession>
<reference evidence="1" key="1">
    <citation type="journal article" date="2020" name="MBio">
        <title>A New Family of DNA Viruses Causing Disease in Crustaceans from Diverse Aquatic Biomes.</title>
        <authorList>
            <person name="Subramaniam K."/>
            <person name="Behringer D.C."/>
            <person name="Bojko J."/>
            <person name="Yutin N."/>
            <person name="Clark A.S."/>
            <person name="Bateman K.S."/>
            <person name="van Aerle R."/>
            <person name="Bass D."/>
            <person name="Kerr R.C."/>
            <person name="Koonin E.V."/>
            <person name="Stentiford G.D."/>
            <person name="Waltzek T.B."/>
        </authorList>
    </citation>
    <scope>NUCLEOTIDE SEQUENCE</scope>
</reference>
<organism evidence="1">
    <name type="scientific">Panulirus argus virus 1</name>
    <dbReference type="NCBI Taxonomy" id="380624"/>
    <lineage>
        <taxon>Viruses</taxon>
    </lineage>
</organism>
<dbReference type="EMBL" id="MN604017">
    <property type="protein sequence ID" value="QIQ08666.1"/>
    <property type="molecule type" value="Genomic_DNA"/>
</dbReference>
<evidence type="ECO:0000313" key="1">
    <source>
        <dbReference type="EMBL" id="QIQ08666.1"/>
    </source>
</evidence>